<evidence type="ECO:0000313" key="2">
    <source>
        <dbReference type="EMBL" id="QMI51810.1"/>
    </source>
</evidence>
<dbReference type="InterPro" id="IPR049050">
    <property type="entry name" value="nSTAND3"/>
</dbReference>
<dbReference type="InterPro" id="IPR027417">
    <property type="entry name" value="P-loop_NTPase"/>
</dbReference>
<evidence type="ECO:0000259" key="1">
    <source>
        <dbReference type="Pfam" id="PF20720"/>
    </source>
</evidence>
<name>A0A7L6WNG0_STRSL</name>
<proteinExistence type="predicted"/>
<dbReference type="SUPFAM" id="SSF52540">
    <property type="entry name" value="P-loop containing nucleoside triphosphate hydrolases"/>
    <property type="match status" value="1"/>
</dbReference>
<organism evidence="2 3">
    <name type="scientific">Streptococcus salivarius</name>
    <dbReference type="NCBI Taxonomy" id="1304"/>
    <lineage>
        <taxon>Bacteria</taxon>
        <taxon>Bacillati</taxon>
        <taxon>Bacillota</taxon>
        <taxon>Bacilli</taxon>
        <taxon>Lactobacillales</taxon>
        <taxon>Streptococcaceae</taxon>
        <taxon>Streptococcus</taxon>
    </lineage>
</organism>
<dbReference type="EMBL" id="CP054153">
    <property type="protein sequence ID" value="QMI51810.1"/>
    <property type="molecule type" value="Genomic_DNA"/>
</dbReference>
<evidence type="ECO:0000313" key="3">
    <source>
        <dbReference type="Proteomes" id="UP000516705"/>
    </source>
</evidence>
<dbReference type="Pfam" id="PF20720">
    <property type="entry name" value="nSTAND3"/>
    <property type="match status" value="1"/>
</dbReference>
<gene>
    <name evidence="2" type="ORF">HRE60_09150</name>
</gene>
<dbReference type="AlphaFoldDB" id="A0A7L6WNG0"/>
<dbReference type="RefSeq" id="WP_181670778.1">
    <property type="nucleotide sequence ID" value="NZ_CP054153.1"/>
</dbReference>
<sequence>MSKILDIINTSLEVLKENLPTGFGPVFDFCVEENRKQLVKEELAKTISQVVGVVESQYDEQTYEGVKYSITSFKREIIEFIDSTDTSTLYTIQCHFENNIDRIDNLNQDDLLAIIKYVEGSIDFIKSFSGNQKLSDKIAISNLIDNSKDNEVSAYQQESECSIISIRKKNIFVPKIYDKSFEELRKNRYIIIEGSAGIGKTTLSEWLLDKVYSEHEGTIILKTNFENINNTIECMRKFVSQNVPTVIYLNDFFGSNILNVEPQRALDAIEKLENCVKTYNKLFIIINSRDNIIQILKEKLKNEDFNKFKNYTRELSTESYSNDEKLDFIIHFKKFLSKNIFKLHFHQESEIINKFNPRIITRFLNKTDKRTLDKEEISNLVETLRNPFDFYKEELELLSKEAKILLFNLFFLIPYMQFTSVNGKKYFKSLSKIKLDKELSVILLELDQWIEAPNKIRFRDPGIIDFINCYLTSPSHNSIEAITTIEESYYYFRQKYNIEKSEDSVKILFENEFEDELEFLGNKLFYLISNDIDFDLKLMADYISCPNHGFSIFNGADSGNGRINIGIHDIIQKALHMTNSSKVFEFLFLENQIDWPNRIIDYYEFEMIVKEFVSYVETILKINIDEFITEFRNELSIFLNGYIKSIQKEIDEDTYYNRSMEIDTKNDFYSCYNIDAREFYKNQFAKKVYPQIDDVVKQYLLLKPLNNYLKGIDFDYGTVVDTLLWEYGEKGCFEVYDFTQGRLDDYIPDDLEIWETGTIYNPIDRIKIVEE</sequence>
<protein>
    <recommendedName>
        <fullName evidence="1">Novel STAND NTPase 3 domain-containing protein</fullName>
    </recommendedName>
</protein>
<feature type="domain" description="Novel STAND NTPase 3" evidence="1">
    <location>
        <begin position="175"/>
        <end position="327"/>
    </location>
</feature>
<reference evidence="2 3" key="1">
    <citation type="journal article" date="2020" name="Microbiol. Resour. Announc.">
        <title>Complete Genome Sequence of Streptococcus salivarius DB-B5, a Novel Probiotic Candidate Isolated from the Supragingival Plaque of a Healthy Female Subject.</title>
        <authorList>
            <person name="Fields F.R."/>
            <person name="Li X."/>
            <person name="Navarre W.W."/>
            <person name="Naito M."/>
        </authorList>
    </citation>
    <scope>NUCLEOTIDE SEQUENCE [LARGE SCALE GENOMIC DNA]</scope>
    <source>
        <strain evidence="2 3">DB-B5</strain>
    </source>
</reference>
<accession>A0A7L6WNG0</accession>
<dbReference type="Proteomes" id="UP000516705">
    <property type="component" value="Chromosome"/>
</dbReference>